<evidence type="ECO:0000313" key="1">
    <source>
        <dbReference type="EMBL" id="MBJ9686526.1"/>
    </source>
</evidence>
<reference evidence="1 2" key="1">
    <citation type="submission" date="2020-11" db="EMBL/GenBank/DDBJ databases">
        <title>Enhanced detection system for hospital associated transmission using whole genome sequencing surveillance.</title>
        <authorList>
            <person name="Harrison L.H."/>
            <person name="Van Tyne D."/>
            <person name="Marsh J.W."/>
            <person name="Griffith M.P."/>
            <person name="Snyder D.J."/>
            <person name="Cooper V.S."/>
            <person name="Mustapha M."/>
        </authorList>
    </citation>
    <scope>NUCLEOTIDE SEQUENCE [LARGE SCALE GENOMIC DNA]</scope>
    <source>
        <strain evidence="1 2">BC00020</strain>
    </source>
</reference>
<accession>A0ABS1AQX0</accession>
<proteinExistence type="predicted"/>
<dbReference type="EMBL" id="JADVKH010000008">
    <property type="protein sequence ID" value="MBJ9686526.1"/>
    <property type="molecule type" value="Genomic_DNA"/>
</dbReference>
<comment type="caution">
    <text evidence="1">The sequence shown here is derived from an EMBL/GenBank/DDBJ whole genome shotgun (WGS) entry which is preliminary data.</text>
</comment>
<name>A0ABS1AQX0_BURVI</name>
<sequence>MLRCKLSIRISSKAMQLKSSKYNAVSVSGKTTVHRNLSFDEYFSSYTRKNDGAVKVATYSFNKEAFSTIHKLMPFSSFYVSSNHDFAAEQFLRRFPLYVVYIVERLHTKCVYFEGSRRILIGSQNLFSPASKFEELSCEIELAPEIADEVCRLAFDFQKSEYLRVKYNASDIRIYGRDVPGVTGRPYLPCHEEAAYWAAIGEHDYTDDSPTNHYIYVILKYVVQAESIYLSFDRHYQFCGEITADAFAFLAMRFKVEGQDYAFLPAGGALSSGAPFKDNFAKYHPIARHNAPTRAYYVR</sequence>
<evidence type="ECO:0008006" key="3">
    <source>
        <dbReference type="Google" id="ProtNLM"/>
    </source>
</evidence>
<dbReference type="Proteomes" id="UP000808215">
    <property type="component" value="Unassembled WGS sequence"/>
</dbReference>
<evidence type="ECO:0000313" key="2">
    <source>
        <dbReference type="Proteomes" id="UP000808215"/>
    </source>
</evidence>
<keyword evidence="2" id="KW-1185">Reference proteome</keyword>
<dbReference type="RefSeq" id="WP_200091032.1">
    <property type="nucleotide sequence ID" value="NZ_JADVKH010000008.1"/>
</dbReference>
<protein>
    <recommendedName>
        <fullName evidence="3">PLD phosphodiesterase domain-containing protein</fullName>
    </recommendedName>
</protein>
<organism evidence="1 2">
    <name type="scientific">Burkholderia vietnamiensis</name>
    <dbReference type="NCBI Taxonomy" id="60552"/>
    <lineage>
        <taxon>Bacteria</taxon>
        <taxon>Pseudomonadati</taxon>
        <taxon>Pseudomonadota</taxon>
        <taxon>Betaproteobacteria</taxon>
        <taxon>Burkholderiales</taxon>
        <taxon>Burkholderiaceae</taxon>
        <taxon>Burkholderia</taxon>
        <taxon>Burkholderia cepacia complex</taxon>
    </lineage>
</organism>
<gene>
    <name evidence="1" type="ORF">I5589_05460</name>
</gene>